<evidence type="ECO:0000256" key="2">
    <source>
        <dbReference type="ARBA" id="ARBA00022692"/>
    </source>
</evidence>
<evidence type="ECO:0000313" key="7">
    <source>
        <dbReference type="Proteomes" id="UP000501237"/>
    </source>
</evidence>
<dbReference type="Pfam" id="PF04357">
    <property type="entry name" value="TamB"/>
    <property type="match status" value="1"/>
</dbReference>
<comment type="subcellular location">
    <subcellularLocation>
        <location evidence="1">Membrane</location>
        <topology evidence="1">Single-pass membrane protein</topology>
    </subcellularLocation>
</comment>
<dbReference type="PANTHER" id="PTHR36985:SF1">
    <property type="entry name" value="TRANSLOCATION AND ASSEMBLY MODULE SUBUNIT TAMB"/>
    <property type="match status" value="1"/>
</dbReference>
<dbReference type="GeneID" id="57397428"/>
<dbReference type="RefSeq" id="WP_172433273.1">
    <property type="nucleotide sequence ID" value="NZ_AP022642.1"/>
</dbReference>
<dbReference type="InterPro" id="IPR007452">
    <property type="entry name" value="TamB_C"/>
</dbReference>
<name>A0A679GBL7_9GAMM</name>
<protein>
    <submittedName>
        <fullName evidence="6">Translocation/assembly module TamB</fullName>
    </submittedName>
</protein>
<dbReference type="AlphaFoldDB" id="A0A679GBL7"/>
<sequence length="1215" mass="130275">MRRAVKGALLALGLTLGGVGATGAWLLGSESGARWALGLVPGLAVEGFSGHLGGQWQAQRVVWRQGESVVAITAPRLDWQPGCLLGMTLCIDQLAADEVALSFPGEGGSTDEGPVRLPALALPVGIRLGEARLGRLSLDGEALLADLQLRATWLADGLTLERVSLRRDDLALDLQGHLAPSGDWPLEATGTLGLPAPGGQAWSLALHAKGDLQGQLTVHADSTGYLQGHLEGELQPLADHLPASATLKVDAFKASANLPDTLQLQRLTLQARGDLAQGYAVEGHASLPGEGGDVRLDLAGRVDAKGADLKRLALMAAPQQTLDLNGRIDWQQALDLDARIAWRDFPWRRLYPAIDEPPVSLQRLDGQVQYLDGHYHGQFDAALKGPAGDFTLASPLKGDLGQVELADLRLAAGQGKAQGRVQVGFASGVDWDAQLALKDLDPAYWVAELPGRLAGNLASQGRMADRLALTADLDLKGQLRGQPAVLLAKARGEGQRWTLEQVQARLGDNRIDGQGRLEERLDGRLDIALNRLGQLWPGLFGSLKGRLDLAGSLDAPQGQLTLDGQRIGLGPQRLRQLRLQAKLDARQNGTLQLDADDLESGERALGDLRLTGSGTLQRQQAELSLKGPDLGLGLALDGQLKDGDWRGRLSRGDVRLGTQDWRLEQAASLQRLADGRLDLGAHCWRSGEASLCAGQQRLMPEPNLDYRLRDFPLASLAPWLPDDFAWQGQLDGDLRLQLPSTGPSGRILLDAGSGVLRVREEGAKGQWLDFPYQSLRLESSLRPQRVDSRLLFEGGKLGRLRLDARIDPRPTRKPLQGDFQLEGLDLAVLRPFARGVEELEGRLDGSGTLGGTLLAPNVIGQVRLGGGRLAGGELPTRIEDLKLDARIAGERVELSGTWSGGEKGQGSLGGSVAWSQGLDVDLALRGNSLPVVVEPYANLDVDPDLRVRMAEGRLALSGTVRVPRGTIKIRELPPQAVRVSSDAHLVGEQDEETPLQLAMDVNVEVGQERLSFSGFGLTADLAGHLKVGDNLAARGELNLKNGRYRAYGQRLDLRRARLLFAGPLDQPYLDVEAVRKIGDVTAGIRLNGRADEPTTQVFSTPAMSQEQALSYLVLGRPLERGSDGNALGQAALALGLSGSSSLTSDLAQKLGLKDFQIGDDGATGVLTDRLSIRYGLGVLEPTSVVALRYELTRRLYLEAASGLASSLDLFYKRDF</sequence>
<evidence type="ECO:0000256" key="1">
    <source>
        <dbReference type="ARBA" id="ARBA00004167"/>
    </source>
</evidence>
<evidence type="ECO:0000259" key="5">
    <source>
        <dbReference type="Pfam" id="PF04357"/>
    </source>
</evidence>
<proteinExistence type="predicted"/>
<dbReference type="Proteomes" id="UP000501237">
    <property type="component" value="Chromosome"/>
</dbReference>
<evidence type="ECO:0000256" key="3">
    <source>
        <dbReference type="ARBA" id="ARBA00022989"/>
    </source>
</evidence>
<keyword evidence="4" id="KW-0472">Membrane</keyword>
<organism evidence="6 7">
    <name type="scientific">Metapseudomonas otitidis</name>
    <dbReference type="NCBI Taxonomy" id="319939"/>
    <lineage>
        <taxon>Bacteria</taxon>
        <taxon>Pseudomonadati</taxon>
        <taxon>Pseudomonadota</taxon>
        <taxon>Gammaproteobacteria</taxon>
        <taxon>Pseudomonadales</taxon>
        <taxon>Pseudomonadaceae</taxon>
        <taxon>Metapseudomonas</taxon>
    </lineage>
</organism>
<reference evidence="6 7" key="1">
    <citation type="journal article" date="2020" name="Microbiol. Resour. Announc.">
        <title>Complete genome sequence of Pseudomonas otitidis strain MrB4, isolated from Lake Biwa in Japan.</title>
        <authorList>
            <person name="Miyazaki K."/>
            <person name="Hase E."/>
            <person name="Maruya T."/>
        </authorList>
    </citation>
    <scope>NUCLEOTIDE SEQUENCE [LARGE SCALE GENOMIC DNA]</scope>
    <source>
        <strain evidence="6 7">MrB4</strain>
    </source>
</reference>
<dbReference type="EMBL" id="AP022642">
    <property type="protein sequence ID" value="BCA28231.1"/>
    <property type="molecule type" value="Genomic_DNA"/>
</dbReference>
<feature type="domain" description="Translocation and assembly module TamB C-terminal" evidence="5">
    <location>
        <begin position="901"/>
        <end position="1215"/>
    </location>
</feature>
<gene>
    <name evidence="6" type="ORF">PtoMrB4_22080</name>
</gene>
<dbReference type="GO" id="GO:0097347">
    <property type="term" value="C:TAM protein secretion complex"/>
    <property type="evidence" value="ECO:0007669"/>
    <property type="project" value="TreeGrafter"/>
</dbReference>
<accession>A0A679GBL7</accession>
<evidence type="ECO:0000256" key="4">
    <source>
        <dbReference type="ARBA" id="ARBA00023136"/>
    </source>
</evidence>
<keyword evidence="2" id="KW-0812">Transmembrane</keyword>
<dbReference type="KEGG" id="poj:PtoMrB4_22080"/>
<dbReference type="GO" id="GO:0005886">
    <property type="term" value="C:plasma membrane"/>
    <property type="evidence" value="ECO:0007669"/>
    <property type="project" value="InterPro"/>
</dbReference>
<dbReference type="GO" id="GO:0009306">
    <property type="term" value="P:protein secretion"/>
    <property type="evidence" value="ECO:0007669"/>
    <property type="project" value="InterPro"/>
</dbReference>
<evidence type="ECO:0000313" key="6">
    <source>
        <dbReference type="EMBL" id="BCA28231.1"/>
    </source>
</evidence>
<dbReference type="PANTHER" id="PTHR36985">
    <property type="entry name" value="TRANSLOCATION AND ASSEMBLY MODULE SUBUNIT TAMB"/>
    <property type="match status" value="1"/>
</dbReference>
<keyword evidence="3" id="KW-1133">Transmembrane helix</keyword>